<evidence type="ECO:0000313" key="2">
    <source>
        <dbReference type="EMBL" id="MBK5928619.1"/>
    </source>
</evidence>
<evidence type="ECO:0000256" key="1">
    <source>
        <dbReference type="SAM" id="Phobius"/>
    </source>
</evidence>
<feature type="transmembrane region" description="Helical" evidence="1">
    <location>
        <begin position="105"/>
        <end position="130"/>
    </location>
</feature>
<keyword evidence="1" id="KW-1133">Transmembrane helix</keyword>
<proteinExistence type="predicted"/>
<evidence type="ECO:0000313" key="3">
    <source>
        <dbReference type="Proteomes" id="UP000706333"/>
    </source>
</evidence>
<dbReference type="GO" id="GO:0005886">
    <property type="term" value="C:plasma membrane"/>
    <property type="evidence" value="ECO:0007669"/>
    <property type="project" value="TreeGrafter"/>
</dbReference>
<keyword evidence="1" id="KW-0812">Transmembrane</keyword>
<accession>A0A934WK89</accession>
<name>A0A934WK89_9RHOB</name>
<comment type="caution">
    <text evidence="2">The sequence shown here is derived from an EMBL/GenBank/DDBJ whole genome shotgun (WGS) entry which is preliminary data.</text>
</comment>
<reference evidence="2" key="2">
    <citation type="journal article" date="2020" name="Microorganisms">
        <title>Osmotic Adaptation and Compatible Solute Biosynthesis of Phototrophic Bacteria as Revealed from Genome Analyses.</title>
        <authorList>
            <person name="Imhoff J.F."/>
            <person name="Rahn T."/>
            <person name="Kunzel S."/>
            <person name="Keller A."/>
            <person name="Neulinger S.C."/>
        </authorList>
    </citation>
    <scope>NUCLEOTIDE SEQUENCE</scope>
    <source>
        <strain evidence="2">LMG 28126</strain>
    </source>
</reference>
<dbReference type="InterPro" id="IPR005325">
    <property type="entry name" value="DUF308_memb"/>
</dbReference>
<feature type="transmembrane region" description="Helical" evidence="1">
    <location>
        <begin position="161"/>
        <end position="185"/>
    </location>
</feature>
<reference evidence="2" key="1">
    <citation type="submission" date="2017-05" db="EMBL/GenBank/DDBJ databases">
        <authorList>
            <person name="Imhoff J.F."/>
            <person name="Rahn T."/>
            <person name="Kuenzel S."/>
            <person name="Neulinger S.C."/>
        </authorList>
    </citation>
    <scope>NUCLEOTIDE SEQUENCE</scope>
    <source>
        <strain evidence="2">LMG 28126</strain>
    </source>
</reference>
<organism evidence="2 3">
    <name type="scientific">Rhodobaculum claviforme</name>
    <dbReference type="NCBI Taxonomy" id="1549854"/>
    <lineage>
        <taxon>Bacteria</taxon>
        <taxon>Pseudomonadati</taxon>
        <taxon>Pseudomonadota</taxon>
        <taxon>Alphaproteobacteria</taxon>
        <taxon>Rhodobacterales</taxon>
        <taxon>Paracoccaceae</taxon>
        <taxon>Rhodobaculum</taxon>
    </lineage>
</organism>
<protein>
    <recommendedName>
        <fullName evidence="4">HdeD family acid-resistance protein</fullName>
    </recommendedName>
</protein>
<keyword evidence="1" id="KW-0472">Membrane</keyword>
<evidence type="ECO:0008006" key="4">
    <source>
        <dbReference type="Google" id="ProtNLM"/>
    </source>
</evidence>
<feature type="transmembrane region" description="Helical" evidence="1">
    <location>
        <begin position="51"/>
        <end position="74"/>
    </location>
</feature>
<feature type="transmembrane region" description="Helical" evidence="1">
    <location>
        <begin position="24"/>
        <end position="44"/>
    </location>
</feature>
<sequence length="192" mass="20565">MTMDINAAGAVYREAVRASVKRHWGLYMLEAVVLIAAGLAAIVFPMFSSAMFVILLGWLLILSGVAQAFGLVGTRGTPGIWLQAVSVVLAIWVGVLLLRHVGEGMLVISLLLIVFFMMEGVSKIVFALTIRPLPNWGWVLVSGVIGVGLSIMLWSSMPVTAVWLIGLLLGINLITVGASLGHMAWALRKAEV</sequence>
<dbReference type="AlphaFoldDB" id="A0A934WK89"/>
<dbReference type="PANTHER" id="PTHR34989">
    <property type="entry name" value="PROTEIN HDED"/>
    <property type="match status" value="1"/>
</dbReference>
<dbReference type="EMBL" id="NHSD01000314">
    <property type="protein sequence ID" value="MBK5928619.1"/>
    <property type="molecule type" value="Genomic_DNA"/>
</dbReference>
<dbReference type="RefSeq" id="WP_201158381.1">
    <property type="nucleotide sequence ID" value="NZ_NHSD01000314.1"/>
</dbReference>
<keyword evidence="3" id="KW-1185">Reference proteome</keyword>
<dbReference type="Pfam" id="PF03729">
    <property type="entry name" value="DUF308"/>
    <property type="match status" value="1"/>
</dbReference>
<dbReference type="PANTHER" id="PTHR34989:SF1">
    <property type="entry name" value="PROTEIN HDED"/>
    <property type="match status" value="1"/>
</dbReference>
<feature type="transmembrane region" description="Helical" evidence="1">
    <location>
        <begin position="80"/>
        <end position="98"/>
    </location>
</feature>
<gene>
    <name evidence="2" type="ORF">CCR87_14975</name>
</gene>
<dbReference type="InterPro" id="IPR052712">
    <property type="entry name" value="Acid_resist_chaperone_HdeD"/>
</dbReference>
<feature type="transmembrane region" description="Helical" evidence="1">
    <location>
        <begin position="136"/>
        <end position="154"/>
    </location>
</feature>
<dbReference type="Proteomes" id="UP000706333">
    <property type="component" value="Unassembled WGS sequence"/>
</dbReference>